<dbReference type="InterPro" id="IPR002321">
    <property type="entry name" value="Cyt_c_II"/>
</dbReference>
<dbReference type="GO" id="GO:0042597">
    <property type="term" value="C:periplasmic space"/>
    <property type="evidence" value="ECO:0007669"/>
    <property type="project" value="InterPro"/>
</dbReference>
<dbReference type="AlphaFoldDB" id="A0A1I3GP86"/>
<feature type="binding site" description="covalent" evidence="7">
    <location>
        <position position="147"/>
    </location>
    <ligand>
        <name>heme c</name>
        <dbReference type="ChEBI" id="CHEBI:61717"/>
    </ligand>
</feature>
<evidence type="ECO:0000256" key="7">
    <source>
        <dbReference type="PIRSR" id="PIRSR000027-2"/>
    </source>
</evidence>
<protein>
    <submittedName>
        <fullName evidence="9">Cytochrome c556</fullName>
    </submittedName>
</protein>
<name>A0A1I3GP86_9RHOB</name>
<evidence type="ECO:0000256" key="6">
    <source>
        <dbReference type="PIRSR" id="PIRSR000027-1"/>
    </source>
</evidence>
<feature type="chain" id="PRO_5011583749" evidence="8">
    <location>
        <begin position="23"/>
        <end position="155"/>
    </location>
</feature>
<feature type="binding site" description="covalent" evidence="7">
    <location>
        <position position="144"/>
    </location>
    <ligand>
        <name>heme c</name>
        <dbReference type="ChEBI" id="CHEBI:61717"/>
    </ligand>
</feature>
<dbReference type="Proteomes" id="UP000199110">
    <property type="component" value="Unassembled WGS sequence"/>
</dbReference>
<dbReference type="InterPro" id="IPR010980">
    <property type="entry name" value="Cyt_c/b562"/>
</dbReference>
<gene>
    <name evidence="9" type="ORF">SAMN04488095_0277</name>
</gene>
<organism evidence="9 10">
    <name type="scientific">Jannaschia pohangensis</name>
    <dbReference type="NCBI Taxonomy" id="390807"/>
    <lineage>
        <taxon>Bacteria</taxon>
        <taxon>Pseudomonadati</taxon>
        <taxon>Pseudomonadota</taxon>
        <taxon>Alphaproteobacteria</taxon>
        <taxon>Rhodobacterales</taxon>
        <taxon>Roseobacteraceae</taxon>
        <taxon>Jannaschia</taxon>
    </lineage>
</organism>
<dbReference type="InterPro" id="IPR012127">
    <property type="entry name" value="Cyt_c_prime"/>
</dbReference>
<proteinExistence type="predicted"/>
<dbReference type="Pfam" id="PF01322">
    <property type="entry name" value="Cytochrom_C_2"/>
    <property type="match status" value="1"/>
</dbReference>
<evidence type="ECO:0000256" key="2">
    <source>
        <dbReference type="ARBA" id="ARBA00022617"/>
    </source>
</evidence>
<evidence type="ECO:0000256" key="3">
    <source>
        <dbReference type="ARBA" id="ARBA00022723"/>
    </source>
</evidence>
<keyword evidence="1" id="KW-0813">Transport</keyword>
<keyword evidence="5 6" id="KW-0408">Iron</keyword>
<sequence length="155" mass="15842">MTRMKLALGSVAAIAFGGVVLAAGHADNSRQIEARNGIMTAMALNSSVVGDMARGNTEYDAAAAQSAANALAGLGMVGTGLLWPEGSSSDDVEGGRALAKIWEDRADFDQKWNDFAAAGVALQAVAGDGLEPMQAALADLGKSCGACHDTYRKPQ</sequence>
<evidence type="ECO:0000313" key="10">
    <source>
        <dbReference type="Proteomes" id="UP000199110"/>
    </source>
</evidence>
<feature type="signal peptide" evidence="8">
    <location>
        <begin position="1"/>
        <end position="22"/>
    </location>
</feature>
<evidence type="ECO:0000256" key="1">
    <source>
        <dbReference type="ARBA" id="ARBA00022448"/>
    </source>
</evidence>
<evidence type="ECO:0000256" key="4">
    <source>
        <dbReference type="ARBA" id="ARBA00022982"/>
    </source>
</evidence>
<dbReference type="RefSeq" id="WP_092776322.1">
    <property type="nucleotide sequence ID" value="NZ_FORA01000001.1"/>
</dbReference>
<accession>A0A1I3GP86</accession>
<dbReference type="EMBL" id="FORA01000001">
    <property type="protein sequence ID" value="SFI25280.1"/>
    <property type="molecule type" value="Genomic_DNA"/>
</dbReference>
<dbReference type="GO" id="GO:0022900">
    <property type="term" value="P:electron transport chain"/>
    <property type="evidence" value="ECO:0007669"/>
    <property type="project" value="InterPro"/>
</dbReference>
<dbReference type="GO" id="GO:0005506">
    <property type="term" value="F:iron ion binding"/>
    <property type="evidence" value="ECO:0007669"/>
    <property type="project" value="InterPro"/>
</dbReference>
<dbReference type="GO" id="GO:0009055">
    <property type="term" value="F:electron transfer activity"/>
    <property type="evidence" value="ECO:0007669"/>
    <property type="project" value="InterPro"/>
</dbReference>
<dbReference type="OrthoDB" id="7596534at2"/>
<feature type="binding site" description="axial binding residue" evidence="6">
    <location>
        <position position="148"/>
    </location>
    <ligand>
        <name>heme c</name>
        <dbReference type="ChEBI" id="CHEBI:61717"/>
    </ligand>
    <ligandPart>
        <name>Fe</name>
        <dbReference type="ChEBI" id="CHEBI:18248"/>
    </ligandPart>
</feature>
<dbReference type="Gene3D" id="1.20.120.10">
    <property type="entry name" value="Cytochrome c/b562"/>
    <property type="match status" value="1"/>
</dbReference>
<dbReference type="SUPFAM" id="SSF47175">
    <property type="entry name" value="Cytochromes"/>
    <property type="match status" value="1"/>
</dbReference>
<evidence type="ECO:0000256" key="8">
    <source>
        <dbReference type="SAM" id="SignalP"/>
    </source>
</evidence>
<keyword evidence="3 6" id="KW-0479">Metal-binding</keyword>
<dbReference type="PIRSF" id="PIRSF000027">
    <property type="entry name" value="Cytc_c_prime"/>
    <property type="match status" value="1"/>
</dbReference>
<comment type="PTM">
    <text evidence="7">Binds 1 heme group per subunit.</text>
</comment>
<dbReference type="PROSITE" id="PS51009">
    <property type="entry name" value="CYTCII"/>
    <property type="match status" value="1"/>
</dbReference>
<keyword evidence="2 7" id="KW-0349">Heme</keyword>
<keyword evidence="10" id="KW-1185">Reference proteome</keyword>
<reference evidence="9 10" key="1">
    <citation type="submission" date="2016-10" db="EMBL/GenBank/DDBJ databases">
        <authorList>
            <person name="de Groot N.N."/>
        </authorList>
    </citation>
    <scope>NUCLEOTIDE SEQUENCE [LARGE SCALE GENOMIC DNA]</scope>
    <source>
        <strain evidence="9 10">DSM 19073</strain>
    </source>
</reference>
<dbReference type="GO" id="GO:0020037">
    <property type="term" value="F:heme binding"/>
    <property type="evidence" value="ECO:0007669"/>
    <property type="project" value="InterPro"/>
</dbReference>
<keyword evidence="8" id="KW-0732">Signal</keyword>
<keyword evidence="4" id="KW-0249">Electron transport</keyword>
<evidence type="ECO:0000256" key="5">
    <source>
        <dbReference type="ARBA" id="ARBA00023004"/>
    </source>
</evidence>
<dbReference type="STRING" id="390807.SAMN04488095_0277"/>
<evidence type="ECO:0000313" key="9">
    <source>
        <dbReference type="EMBL" id="SFI25280.1"/>
    </source>
</evidence>